<dbReference type="Proteomes" id="UP000697107">
    <property type="component" value="Unassembled WGS sequence"/>
</dbReference>
<proteinExistence type="predicted"/>
<dbReference type="EMBL" id="RCMK01000068">
    <property type="protein sequence ID" value="KAG2950563.1"/>
    <property type="molecule type" value="Genomic_DNA"/>
</dbReference>
<dbReference type="Proteomes" id="UP000735874">
    <property type="component" value="Unassembled WGS sequence"/>
</dbReference>
<organism evidence="3 7">
    <name type="scientific">Phytophthora cactorum</name>
    <dbReference type="NCBI Taxonomy" id="29920"/>
    <lineage>
        <taxon>Eukaryota</taxon>
        <taxon>Sar</taxon>
        <taxon>Stramenopiles</taxon>
        <taxon>Oomycota</taxon>
        <taxon>Peronosporomycetes</taxon>
        <taxon>Peronosporales</taxon>
        <taxon>Peronosporaceae</taxon>
        <taxon>Phytophthora</taxon>
    </lineage>
</organism>
<dbReference type="AlphaFoldDB" id="A0A8T1LGT9"/>
<evidence type="ECO:0000313" key="4">
    <source>
        <dbReference type="EMBL" id="KAG2950563.1"/>
    </source>
</evidence>
<evidence type="ECO:0000313" key="5">
    <source>
        <dbReference type="EMBL" id="KAG2994078.1"/>
    </source>
</evidence>
<keyword evidence="1" id="KW-0472">Membrane</keyword>
<keyword evidence="1" id="KW-1133">Transmembrane helix</keyword>
<evidence type="ECO:0000313" key="7">
    <source>
        <dbReference type="Proteomes" id="UP000774804"/>
    </source>
</evidence>
<dbReference type="VEuPathDB" id="FungiDB:PC110_g2169"/>
<accession>A0A8T1LGT9</accession>
<dbReference type="EMBL" id="RCMI01000068">
    <property type="protein sequence ID" value="KAG2938201.1"/>
    <property type="molecule type" value="Genomic_DNA"/>
</dbReference>
<dbReference type="EMBL" id="RCML01000064">
    <property type="protein sequence ID" value="KAG2994078.1"/>
    <property type="molecule type" value="Genomic_DNA"/>
</dbReference>
<name>A0A8T1LGT9_9STRA</name>
<reference evidence="3" key="1">
    <citation type="submission" date="2018-10" db="EMBL/GenBank/DDBJ databases">
        <title>Effector identification in a new, highly contiguous assembly of the strawberry crown rot pathogen Phytophthora cactorum.</title>
        <authorList>
            <person name="Armitage A.D."/>
            <person name="Nellist C.F."/>
            <person name="Bates H."/>
            <person name="Vickerstaff R.J."/>
            <person name="Harrison R.J."/>
        </authorList>
    </citation>
    <scope>NUCLEOTIDE SEQUENCE</scope>
    <source>
        <strain evidence="2">15-7</strain>
        <strain evidence="3">4032</strain>
        <strain evidence="4">4040</strain>
        <strain evidence="5">P415</strain>
        <strain evidence="6">P421</strain>
    </source>
</reference>
<evidence type="ECO:0000313" key="2">
    <source>
        <dbReference type="EMBL" id="KAG2864773.1"/>
    </source>
</evidence>
<sequence length="104" mass="11779">MVLSCGNLFAILVEIQAKIYGEMALYQEHLRLHSSASHFRCRTLLALSSMFAIVVRLIPAFVTVYGMLGVLMYEYAAVGDPRLASITYRQANFYNNNYTTSLHH</sequence>
<dbReference type="EMBL" id="RCMV01000016">
    <property type="protein sequence ID" value="KAG3228368.1"/>
    <property type="molecule type" value="Genomic_DNA"/>
</dbReference>
<dbReference type="EMBL" id="RCMG01000072">
    <property type="protein sequence ID" value="KAG2864773.1"/>
    <property type="molecule type" value="Genomic_DNA"/>
</dbReference>
<evidence type="ECO:0000256" key="1">
    <source>
        <dbReference type="SAM" id="Phobius"/>
    </source>
</evidence>
<protein>
    <submittedName>
        <fullName evidence="3">Uncharacterized protein</fullName>
    </submittedName>
</protein>
<dbReference type="Proteomes" id="UP000774804">
    <property type="component" value="Unassembled WGS sequence"/>
</dbReference>
<evidence type="ECO:0000313" key="3">
    <source>
        <dbReference type="EMBL" id="KAG2938201.1"/>
    </source>
</evidence>
<dbReference type="Proteomes" id="UP000760860">
    <property type="component" value="Unassembled WGS sequence"/>
</dbReference>
<comment type="caution">
    <text evidence="3">The sequence shown here is derived from an EMBL/GenBank/DDBJ whole genome shotgun (WGS) entry which is preliminary data.</text>
</comment>
<feature type="transmembrane region" description="Helical" evidence="1">
    <location>
        <begin position="44"/>
        <end position="73"/>
    </location>
</feature>
<gene>
    <name evidence="2" type="ORF">PC113_g4243</name>
    <name evidence="3" type="ORF">PC115_g3837</name>
    <name evidence="4" type="ORF">PC117_g4317</name>
    <name evidence="5" type="ORF">PC118_g3695</name>
    <name evidence="6" type="ORF">PC129_g1081</name>
</gene>
<dbReference type="Proteomes" id="UP000736787">
    <property type="component" value="Unassembled WGS sequence"/>
</dbReference>
<keyword evidence="1" id="KW-0812">Transmembrane</keyword>
<evidence type="ECO:0000313" key="6">
    <source>
        <dbReference type="EMBL" id="KAG3228368.1"/>
    </source>
</evidence>